<dbReference type="EMBL" id="KQ947408">
    <property type="protein sequence ID" value="KUJ21397.1"/>
    <property type="molecule type" value="Genomic_DNA"/>
</dbReference>
<gene>
    <name evidence="3" type="ORF">LY89DRAFT_681905</name>
</gene>
<keyword evidence="4" id="KW-1185">Reference proteome</keyword>
<dbReference type="Proteomes" id="UP000070700">
    <property type="component" value="Unassembled WGS sequence"/>
</dbReference>
<sequence length="110" mass="12150">MRIYLRRNPGLLLLLLAPLPRRPPLVAGRSVGPKFGLHYQKPIRTSKLASASSFAKAPLDSPYPTRREERDETKRNVPWEGTGSVESARALTWTGLDCSAPAATLMEYCG</sequence>
<accession>A0A194XNT8</accession>
<dbReference type="RefSeq" id="XP_018075752.1">
    <property type="nucleotide sequence ID" value="XM_018214400.1"/>
</dbReference>
<evidence type="ECO:0000256" key="2">
    <source>
        <dbReference type="SAM" id="SignalP"/>
    </source>
</evidence>
<feature type="region of interest" description="Disordered" evidence="1">
    <location>
        <begin position="50"/>
        <end position="81"/>
    </location>
</feature>
<name>A0A194XNT8_MOLSC</name>
<evidence type="ECO:0000256" key="1">
    <source>
        <dbReference type="SAM" id="MobiDB-lite"/>
    </source>
</evidence>
<proteinExistence type="predicted"/>
<protein>
    <submittedName>
        <fullName evidence="3">Uncharacterized protein</fullName>
    </submittedName>
</protein>
<evidence type="ECO:0000313" key="3">
    <source>
        <dbReference type="EMBL" id="KUJ21397.1"/>
    </source>
</evidence>
<organism evidence="3 4">
    <name type="scientific">Mollisia scopiformis</name>
    <name type="common">Conifer needle endophyte fungus</name>
    <name type="synonym">Phialocephala scopiformis</name>
    <dbReference type="NCBI Taxonomy" id="149040"/>
    <lineage>
        <taxon>Eukaryota</taxon>
        <taxon>Fungi</taxon>
        <taxon>Dikarya</taxon>
        <taxon>Ascomycota</taxon>
        <taxon>Pezizomycotina</taxon>
        <taxon>Leotiomycetes</taxon>
        <taxon>Helotiales</taxon>
        <taxon>Mollisiaceae</taxon>
        <taxon>Mollisia</taxon>
    </lineage>
</organism>
<feature type="compositionally biased region" description="Basic and acidic residues" evidence="1">
    <location>
        <begin position="65"/>
        <end position="77"/>
    </location>
</feature>
<dbReference type="GeneID" id="28824126"/>
<evidence type="ECO:0000313" key="4">
    <source>
        <dbReference type="Proteomes" id="UP000070700"/>
    </source>
</evidence>
<keyword evidence="2" id="KW-0732">Signal</keyword>
<dbReference type="InParanoid" id="A0A194XNT8"/>
<dbReference type="KEGG" id="psco:LY89DRAFT_681905"/>
<reference evidence="3 4" key="1">
    <citation type="submission" date="2015-10" db="EMBL/GenBank/DDBJ databases">
        <title>Full genome of DAOMC 229536 Phialocephala scopiformis, a fungal endophyte of spruce producing the potent anti-insectan compound rugulosin.</title>
        <authorList>
            <consortium name="DOE Joint Genome Institute"/>
            <person name="Walker A.K."/>
            <person name="Frasz S.L."/>
            <person name="Seifert K.A."/>
            <person name="Miller J.D."/>
            <person name="Mondo S.J."/>
            <person name="Labutti K."/>
            <person name="Lipzen A."/>
            <person name="Dockter R."/>
            <person name="Kennedy M."/>
            <person name="Grigoriev I.V."/>
            <person name="Spatafora J.W."/>
        </authorList>
    </citation>
    <scope>NUCLEOTIDE SEQUENCE [LARGE SCALE GENOMIC DNA]</scope>
    <source>
        <strain evidence="3 4">CBS 120377</strain>
    </source>
</reference>
<feature type="signal peptide" evidence="2">
    <location>
        <begin position="1"/>
        <end position="28"/>
    </location>
</feature>
<feature type="chain" id="PRO_5008268453" evidence="2">
    <location>
        <begin position="29"/>
        <end position="110"/>
    </location>
</feature>
<dbReference type="AlphaFoldDB" id="A0A194XNT8"/>